<dbReference type="EMBL" id="CAJPWZ010001787">
    <property type="protein sequence ID" value="CAG2223432.1"/>
    <property type="molecule type" value="Genomic_DNA"/>
</dbReference>
<comment type="caution">
    <text evidence="1">The sequence shown here is derived from an EMBL/GenBank/DDBJ whole genome shotgun (WGS) entry which is preliminary data.</text>
</comment>
<evidence type="ECO:0000313" key="2">
    <source>
        <dbReference type="Proteomes" id="UP000683360"/>
    </source>
</evidence>
<keyword evidence="2" id="KW-1185">Reference proteome</keyword>
<organism evidence="1 2">
    <name type="scientific">Mytilus edulis</name>
    <name type="common">Blue mussel</name>
    <dbReference type="NCBI Taxonomy" id="6550"/>
    <lineage>
        <taxon>Eukaryota</taxon>
        <taxon>Metazoa</taxon>
        <taxon>Spiralia</taxon>
        <taxon>Lophotrochozoa</taxon>
        <taxon>Mollusca</taxon>
        <taxon>Bivalvia</taxon>
        <taxon>Autobranchia</taxon>
        <taxon>Pteriomorphia</taxon>
        <taxon>Mytilida</taxon>
        <taxon>Mytiloidea</taxon>
        <taxon>Mytilidae</taxon>
        <taxon>Mytilinae</taxon>
        <taxon>Mytilus</taxon>
    </lineage>
</organism>
<protein>
    <submittedName>
        <fullName evidence="1">Uncharacterized protein</fullName>
    </submittedName>
</protein>
<proteinExistence type="predicted"/>
<evidence type="ECO:0000313" key="1">
    <source>
        <dbReference type="EMBL" id="CAG2223432.1"/>
    </source>
</evidence>
<gene>
    <name evidence="1" type="ORF">MEDL_36673</name>
</gene>
<sequence length="177" mass="20163">MEGYDMKVDKLKKKQANIQKEKLNMVAKIDQMNQLITSEKSKFTKVSQDILTHEKAVRAAVDNYFKGIRNELEQGHKTAVKSIESDQNAMSSSMELAEDKDNEVKEIIQNTDVTKFFSDIRLTEQSMTVQAPHTQSSYSSTPIFIPGEITQSNVGVIQREQAFKADIKAEMIHNQYE</sequence>
<dbReference type="OrthoDB" id="6125246at2759"/>
<name>A0A8S3SYS6_MYTED</name>
<dbReference type="Proteomes" id="UP000683360">
    <property type="component" value="Unassembled WGS sequence"/>
</dbReference>
<accession>A0A8S3SYS6</accession>
<reference evidence="1" key="1">
    <citation type="submission" date="2021-03" db="EMBL/GenBank/DDBJ databases">
        <authorList>
            <person name="Bekaert M."/>
        </authorList>
    </citation>
    <scope>NUCLEOTIDE SEQUENCE</scope>
</reference>
<dbReference type="AlphaFoldDB" id="A0A8S3SYS6"/>